<sequence>MNGKVVAVLMGIAVLSACNSNKPSPERHAYYFVSHQSNFTGGNYTSSISQNYRLNVPQFRELYKQGKADRAAGQPPSYAQQYAQAIRDRLKEEAKTEHAFTGNSESKWTSEMEPKDAILYGNELATTYLDGYNGVQ</sequence>
<dbReference type="EMBL" id="RXPP01000023">
    <property type="protein sequence ID" value="RTQ22547.1"/>
    <property type="molecule type" value="Genomic_DNA"/>
</dbReference>
<comment type="caution">
    <text evidence="1">The sequence shown here is derived from an EMBL/GenBank/DDBJ whole genome shotgun (WGS) entry which is preliminary data.</text>
</comment>
<protein>
    <recommendedName>
        <fullName evidence="3">Exc2 family lipoprotein</fullName>
    </recommendedName>
</protein>
<evidence type="ECO:0000313" key="2">
    <source>
        <dbReference type="Proteomes" id="UP000282263"/>
    </source>
</evidence>
<name>A0A9Q7NRN2_9ENTR</name>
<dbReference type="AlphaFoldDB" id="A0A9Q7NRN2"/>
<organism evidence="1 2">
    <name type="scientific">Enterobacter mori</name>
    <dbReference type="NCBI Taxonomy" id="539813"/>
    <lineage>
        <taxon>Bacteria</taxon>
        <taxon>Pseudomonadati</taxon>
        <taxon>Pseudomonadota</taxon>
        <taxon>Gammaproteobacteria</taxon>
        <taxon>Enterobacterales</taxon>
        <taxon>Enterobacteriaceae</taxon>
        <taxon>Enterobacter</taxon>
    </lineage>
</organism>
<dbReference type="PROSITE" id="PS51257">
    <property type="entry name" value="PROKAR_LIPOPROTEIN"/>
    <property type="match status" value="1"/>
</dbReference>
<dbReference type="NCBIfam" id="NF033828">
    <property type="entry name" value="entry_exc2_fam"/>
    <property type="match status" value="1"/>
</dbReference>
<dbReference type="RefSeq" id="WP_126816961.1">
    <property type="nucleotide sequence ID" value="NZ_CP192481.1"/>
</dbReference>
<dbReference type="Proteomes" id="UP000282263">
    <property type="component" value="Unassembled WGS sequence"/>
</dbReference>
<proteinExistence type="predicted"/>
<reference evidence="1 2" key="1">
    <citation type="submission" date="2018-12" db="EMBL/GenBank/DDBJ databases">
        <title>The Batch Genome Submission of Enterobacter spp. strains.</title>
        <authorList>
            <person name="Wei L."/>
            <person name="Wu W."/>
            <person name="Lin J."/>
            <person name="Zhang X."/>
            <person name="Feng Y."/>
            <person name="Zong Z."/>
        </authorList>
    </citation>
    <scope>NUCLEOTIDE SEQUENCE [LARGE SCALE GENOMIC DNA]</scope>
    <source>
        <strain evidence="1 2">SCEM020047</strain>
    </source>
</reference>
<gene>
    <name evidence="1" type="ORF">EKN29_18920</name>
</gene>
<evidence type="ECO:0008006" key="3">
    <source>
        <dbReference type="Google" id="ProtNLM"/>
    </source>
</evidence>
<evidence type="ECO:0000313" key="1">
    <source>
        <dbReference type="EMBL" id="RTQ22547.1"/>
    </source>
</evidence>
<accession>A0A9Q7NRN2</accession>